<dbReference type="GO" id="GO:0008270">
    <property type="term" value="F:zinc ion binding"/>
    <property type="evidence" value="ECO:0007669"/>
    <property type="project" value="InterPro"/>
</dbReference>
<dbReference type="GeneID" id="13886416"/>
<dbReference type="Gene3D" id="4.10.240.10">
    <property type="entry name" value="Zn(2)-C6 fungal-type DNA-binding domain"/>
    <property type="match status" value="1"/>
</dbReference>
<dbReference type="HOGENOM" id="CLU_008109_1_0_1"/>
<dbReference type="PROSITE" id="PS00463">
    <property type="entry name" value="ZN2_CY6_FUNGAL_1"/>
    <property type="match status" value="1"/>
</dbReference>
<comment type="subcellular location">
    <subcellularLocation>
        <location evidence="1">Nucleus</location>
    </subcellularLocation>
</comment>
<keyword evidence="5" id="KW-1185">Reference proteome</keyword>
<dbReference type="InParanoid" id="H2AP60"/>
<dbReference type="RefSeq" id="XP_003955295.1">
    <property type="nucleotide sequence ID" value="XM_003955246.1"/>
</dbReference>
<dbReference type="CDD" id="cd00067">
    <property type="entry name" value="GAL4"/>
    <property type="match status" value="1"/>
</dbReference>
<feature type="domain" description="Zn(2)-C6 fungal-type" evidence="3">
    <location>
        <begin position="14"/>
        <end position="45"/>
    </location>
</feature>
<gene>
    <name evidence="4" type="primary">KAFR0A07260</name>
    <name evidence="4" type="ORF">KAFR_0A07260</name>
</gene>
<dbReference type="InterPro" id="IPR001138">
    <property type="entry name" value="Zn2Cys6_DnaBD"/>
</dbReference>
<evidence type="ECO:0000313" key="4">
    <source>
        <dbReference type="EMBL" id="CCF56160.1"/>
    </source>
</evidence>
<dbReference type="PROSITE" id="PS50048">
    <property type="entry name" value="ZN2_CY6_FUNGAL_2"/>
    <property type="match status" value="1"/>
</dbReference>
<proteinExistence type="predicted"/>
<evidence type="ECO:0000259" key="3">
    <source>
        <dbReference type="PROSITE" id="PS50048"/>
    </source>
</evidence>
<evidence type="ECO:0000313" key="5">
    <source>
        <dbReference type="Proteomes" id="UP000005220"/>
    </source>
</evidence>
<dbReference type="OrthoDB" id="5229455at2759"/>
<dbReference type="Pfam" id="PF00172">
    <property type="entry name" value="Zn_clus"/>
    <property type="match status" value="1"/>
</dbReference>
<dbReference type="SMART" id="SM00066">
    <property type="entry name" value="GAL4"/>
    <property type="match status" value="1"/>
</dbReference>
<dbReference type="InterPro" id="IPR021858">
    <property type="entry name" value="Fun_TF"/>
</dbReference>
<dbReference type="AlphaFoldDB" id="H2AP60"/>
<dbReference type="SUPFAM" id="SSF57701">
    <property type="entry name" value="Zn2/Cys6 DNA-binding domain"/>
    <property type="match status" value="1"/>
</dbReference>
<dbReference type="GO" id="GO:0000981">
    <property type="term" value="F:DNA-binding transcription factor activity, RNA polymerase II-specific"/>
    <property type="evidence" value="ECO:0007669"/>
    <property type="project" value="InterPro"/>
</dbReference>
<dbReference type="InterPro" id="IPR036864">
    <property type="entry name" value="Zn2-C6_fun-type_DNA-bd_sf"/>
</dbReference>
<sequence>MTESVRKITRRRTGCRRCKKSKIRCDETKPKCLVCQKKNFADCDYTIDLKWGGRPFRNLEKCKAVALPNTEVRDGVVIIKNGCSESYKPKKSVIRETAQKDISLGIEKVHHEILNRKHRIRSIKKQELSNSIRQIRYIDQRLDPKSSLLNFTDLSPSSTQSVSLKKQYKCHGSFKFFSEESRFLFSATSKSKPIKHSFSDYLLDASFRCSTLLNLALAFASIHESRRLNHESFYLDEQLFTKNQKFTEFSKLSQSPDVKKVLLPSHKMDSISAVPLLDKIREDISGNKISAPHKVASNIILATCETLFSVTYLYWREYLTDISCVVVDLCIDSSIPGSQTDVVLNLLNRYIRCLVVTSMTSYRQIEIKNQCVSFIDNYIKNITTSLDATENQQIDSDLGFDTKILSLTYNLTKLLRLYDREDGLSDEVFRKVVELDYELDAHLGKLEKEHYLHEDEILSATNQIFGLTGSLQTKRRTLYLCNDSKAVDDILLKVTAVIEACIPADSSMLPSILPCLFCCGCELLSDTTKSYRDVYLERLESISKMGVCGAIIAKEIMKRCWQEGRSWWSIEEEYGLDIALII</sequence>
<dbReference type="Pfam" id="PF11951">
    <property type="entry name" value="Fungal_trans_2"/>
    <property type="match status" value="1"/>
</dbReference>
<dbReference type="PANTHER" id="PTHR37534:SF43">
    <property type="entry name" value="FINGER DOMAIN PROTEIN, PUTATIVE (AFU_ORTHOLOGUE AFUA_1G01850)-RELATED"/>
    <property type="match status" value="1"/>
</dbReference>
<dbReference type="KEGG" id="kaf:KAFR_0A07260"/>
<name>H2AP60_KAZAF</name>
<dbReference type="Proteomes" id="UP000005220">
    <property type="component" value="Chromosome 1"/>
</dbReference>
<evidence type="ECO:0000256" key="1">
    <source>
        <dbReference type="ARBA" id="ARBA00004123"/>
    </source>
</evidence>
<accession>H2AP60</accession>
<keyword evidence="2" id="KW-0539">Nucleus</keyword>
<dbReference type="STRING" id="1071382.H2AP60"/>
<evidence type="ECO:0000256" key="2">
    <source>
        <dbReference type="ARBA" id="ARBA00023242"/>
    </source>
</evidence>
<dbReference type="EMBL" id="HE650821">
    <property type="protein sequence ID" value="CCF56160.1"/>
    <property type="molecule type" value="Genomic_DNA"/>
</dbReference>
<dbReference type="GO" id="GO:0005634">
    <property type="term" value="C:nucleus"/>
    <property type="evidence" value="ECO:0007669"/>
    <property type="project" value="UniProtKB-SubCell"/>
</dbReference>
<dbReference type="GO" id="GO:0045944">
    <property type="term" value="P:positive regulation of transcription by RNA polymerase II"/>
    <property type="evidence" value="ECO:0007669"/>
    <property type="project" value="TreeGrafter"/>
</dbReference>
<dbReference type="eggNOG" id="ENOG502QW7R">
    <property type="taxonomic scope" value="Eukaryota"/>
</dbReference>
<organism evidence="4 5">
    <name type="scientific">Kazachstania africana (strain ATCC 22294 / BCRC 22015 / CBS 2517 / CECT 1963 / NBRC 1671 / NRRL Y-8276)</name>
    <name type="common">Yeast</name>
    <name type="synonym">Kluyveromyces africanus</name>
    <dbReference type="NCBI Taxonomy" id="1071382"/>
    <lineage>
        <taxon>Eukaryota</taxon>
        <taxon>Fungi</taxon>
        <taxon>Dikarya</taxon>
        <taxon>Ascomycota</taxon>
        <taxon>Saccharomycotina</taxon>
        <taxon>Saccharomycetes</taxon>
        <taxon>Saccharomycetales</taxon>
        <taxon>Saccharomycetaceae</taxon>
        <taxon>Kazachstania</taxon>
    </lineage>
</organism>
<dbReference type="PANTHER" id="PTHR37534">
    <property type="entry name" value="TRANSCRIPTIONAL ACTIVATOR PROTEIN UGA3"/>
    <property type="match status" value="1"/>
</dbReference>
<reference evidence="4 5" key="1">
    <citation type="journal article" date="2011" name="Proc. Natl. Acad. Sci. U.S.A.">
        <title>Evolutionary erosion of yeast sex chromosomes by mating-type switching accidents.</title>
        <authorList>
            <person name="Gordon J.L."/>
            <person name="Armisen D."/>
            <person name="Proux-Wera E."/>
            <person name="Oheigeartaigh S.S."/>
            <person name="Byrne K.P."/>
            <person name="Wolfe K.H."/>
        </authorList>
    </citation>
    <scope>NUCLEOTIDE SEQUENCE [LARGE SCALE GENOMIC DNA]</scope>
    <source>
        <strain evidence="5">ATCC 22294 / BCRC 22015 / CBS 2517 / CECT 1963 / NBRC 1671 / NRRL Y-8276</strain>
    </source>
</reference>
<dbReference type="GO" id="GO:0000976">
    <property type="term" value="F:transcription cis-regulatory region binding"/>
    <property type="evidence" value="ECO:0007669"/>
    <property type="project" value="TreeGrafter"/>
</dbReference>
<protein>
    <recommendedName>
        <fullName evidence="3">Zn(2)-C6 fungal-type domain-containing protein</fullName>
    </recommendedName>
</protein>